<sequence>MTEPTIICSKCKTDIKLTESLAAALKDKLEAQRGLKSLEAERNRKRRELFDAQDAIDTQRDELIKRIEGQLHQRHALKPVFTFRWRLA</sequence>
<reference evidence="3" key="2">
    <citation type="journal article" date="2018" name="Environ. Microbiol.">
        <title>Bloom of a denitrifying methanotroph, 'Candidatus Methylomirabilis limnetica', in a deep stratified lake.</title>
        <authorList>
            <person name="Graf J.S."/>
            <person name="Mayr M.J."/>
            <person name="Marchant H.K."/>
            <person name="Tienken D."/>
            <person name="Hach P.F."/>
            <person name="Brand A."/>
            <person name="Schubert C.J."/>
            <person name="Kuypers M.M."/>
            <person name="Milucka J."/>
        </authorList>
    </citation>
    <scope>NUCLEOTIDE SEQUENCE [LARGE SCALE GENOMIC DNA]</scope>
    <source>
        <strain evidence="3">Zug</strain>
    </source>
</reference>
<dbReference type="EMBL" id="NVQC01000009">
    <property type="protein sequence ID" value="PTL36967.1"/>
    <property type="molecule type" value="Genomic_DNA"/>
</dbReference>
<reference evidence="2 3" key="1">
    <citation type="submission" date="2017-09" db="EMBL/GenBank/DDBJ databases">
        <title>Bloom of a denitrifying methanotroph, Candidatus Methylomirabilis limnetica, in a deep stratified lake.</title>
        <authorList>
            <person name="Graf J.S."/>
            <person name="Marchant H.K."/>
            <person name="Tienken D."/>
            <person name="Hach P.F."/>
            <person name="Brand A."/>
            <person name="Schubert C.J."/>
            <person name="Kuypers M.M."/>
            <person name="Milucka J."/>
        </authorList>
    </citation>
    <scope>NUCLEOTIDE SEQUENCE [LARGE SCALE GENOMIC DNA]</scope>
    <source>
        <strain evidence="2 3">Zug</strain>
    </source>
</reference>
<feature type="coiled-coil region" evidence="1">
    <location>
        <begin position="21"/>
        <end position="55"/>
    </location>
</feature>
<evidence type="ECO:0000313" key="2">
    <source>
        <dbReference type="EMBL" id="PTL36967.1"/>
    </source>
</evidence>
<evidence type="ECO:0000256" key="1">
    <source>
        <dbReference type="SAM" id="Coils"/>
    </source>
</evidence>
<proteinExistence type="predicted"/>
<evidence type="ECO:0000313" key="3">
    <source>
        <dbReference type="Proteomes" id="UP000241436"/>
    </source>
</evidence>
<comment type="caution">
    <text evidence="2">The sequence shown here is derived from an EMBL/GenBank/DDBJ whole genome shotgun (WGS) entry which is preliminary data.</text>
</comment>
<dbReference type="OrthoDB" id="9765972at2"/>
<dbReference type="Proteomes" id="UP000241436">
    <property type="component" value="Unassembled WGS sequence"/>
</dbReference>
<keyword evidence="3" id="KW-1185">Reference proteome</keyword>
<organism evidence="2 3">
    <name type="scientific">Candidatus Methylomirabilis limnetica</name>
    <dbReference type="NCBI Taxonomy" id="2033718"/>
    <lineage>
        <taxon>Bacteria</taxon>
        <taxon>Candidatus Methylomirabilota</taxon>
        <taxon>Candidatus Methylomirabilia</taxon>
        <taxon>Candidatus Methylomirabilales</taxon>
        <taxon>Candidatus Methylomirabilaceae</taxon>
        <taxon>Candidatus Methylomirabilis</taxon>
    </lineage>
</organism>
<protein>
    <recommendedName>
        <fullName evidence="4">DUF2130 domain-containing protein</fullName>
    </recommendedName>
</protein>
<dbReference type="AlphaFoldDB" id="A0A2T4U0T2"/>
<dbReference type="RefSeq" id="WP_107561130.1">
    <property type="nucleotide sequence ID" value="NZ_NVQC01000009.1"/>
</dbReference>
<name>A0A2T4U0T2_9BACT</name>
<keyword evidence="1" id="KW-0175">Coiled coil</keyword>
<evidence type="ECO:0008006" key="4">
    <source>
        <dbReference type="Google" id="ProtNLM"/>
    </source>
</evidence>
<gene>
    <name evidence="2" type="ORF">CLG94_01475</name>
</gene>
<accession>A0A2T4U0T2</accession>